<keyword evidence="3" id="KW-1185">Reference proteome</keyword>
<keyword evidence="1" id="KW-0472">Membrane</keyword>
<name>A0A318K8A4_9NOCA</name>
<keyword evidence="1" id="KW-1133">Transmembrane helix</keyword>
<comment type="caution">
    <text evidence="2">The sequence shown here is derived from an EMBL/GenBank/DDBJ whole genome shotgun (WGS) entry which is preliminary data.</text>
</comment>
<keyword evidence="1" id="KW-0812">Transmembrane</keyword>
<accession>A0A318K8A4</accession>
<evidence type="ECO:0000313" key="2">
    <source>
        <dbReference type="EMBL" id="PXX70751.1"/>
    </source>
</evidence>
<protein>
    <submittedName>
        <fullName evidence="2">Uncharacterized protein</fullName>
    </submittedName>
</protein>
<proteinExistence type="predicted"/>
<dbReference type="AlphaFoldDB" id="A0A318K8A4"/>
<dbReference type="EMBL" id="QJKF01000001">
    <property type="protein sequence ID" value="PXX70751.1"/>
    <property type="molecule type" value="Genomic_DNA"/>
</dbReference>
<organism evidence="2 3">
    <name type="scientific">Nocardia tenerifensis</name>
    <dbReference type="NCBI Taxonomy" id="228006"/>
    <lineage>
        <taxon>Bacteria</taxon>
        <taxon>Bacillati</taxon>
        <taxon>Actinomycetota</taxon>
        <taxon>Actinomycetes</taxon>
        <taxon>Mycobacteriales</taxon>
        <taxon>Nocardiaceae</taxon>
        <taxon>Nocardia</taxon>
    </lineage>
</organism>
<dbReference type="Proteomes" id="UP000247569">
    <property type="component" value="Unassembled WGS sequence"/>
</dbReference>
<reference evidence="2 3" key="1">
    <citation type="submission" date="2018-05" db="EMBL/GenBank/DDBJ databases">
        <title>Genomic Encyclopedia of Type Strains, Phase IV (KMG-IV): sequencing the most valuable type-strain genomes for metagenomic binning, comparative biology and taxonomic classification.</title>
        <authorList>
            <person name="Goeker M."/>
        </authorList>
    </citation>
    <scope>NUCLEOTIDE SEQUENCE [LARGE SCALE GENOMIC DNA]</scope>
    <source>
        <strain evidence="2 3">DSM 44704</strain>
    </source>
</reference>
<feature type="transmembrane region" description="Helical" evidence="1">
    <location>
        <begin position="20"/>
        <end position="40"/>
    </location>
</feature>
<evidence type="ECO:0000313" key="3">
    <source>
        <dbReference type="Proteomes" id="UP000247569"/>
    </source>
</evidence>
<gene>
    <name evidence="2" type="ORF">DFR70_101172</name>
</gene>
<evidence type="ECO:0000256" key="1">
    <source>
        <dbReference type="SAM" id="Phobius"/>
    </source>
</evidence>
<sequence length="172" mass="19065">MAWIRHTCRVLRRVGHWPRWVQVLCVLTVVLAGAAVWLVVTRPSNPAVEHRSQLRVQGFSSADERADDRVGHTASAVFYGPPVDDMLKLVSAPGLRLMAYEPDESVKRRIAVDGPGRLETVAVGDFTDDCRLTIDRIHDPVGIWINQTSEQARAVRNGDLQAFRFAVVCGPG</sequence>